<organism evidence="1">
    <name type="scientific">Serratia fonticola</name>
    <dbReference type="NCBI Taxonomy" id="47917"/>
    <lineage>
        <taxon>Bacteria</taxon>
        <taxon>Pseudomonadati</taxon>
        <taxon>Pseudomonadota</taxon>
        <taxon>Gammaproteobacteria</taxon>
        <taxon>Enterobacterales</taxon>
        <taxon>Yersiniaceae</taxon>
        <taxon>Serratia</taxon>
    </lineage>
</organism>
<name>A0A4U9VX89_SERFO</name>
<accession>A0A4U9VX89</accession>
<dbReference type="EMBL" id="CABEEZ010000118">
    <property type="protein sequence ID" value="VTR48284.1"/>
    <property type="molecule type" value="Genomic_DNA"/>
</dbReference>
<proteinExistence type="predicted"/>
<gene>
    <name evidence="1" type="ORF">NCTC12965_05636</name>
</gene>
<evidence type="ECO:0000313" key="1">
    <source>
        <dbReference type="EMBL" id="VTR48284.1"/>
    </source>
</evidence>
<dbReference type="AlphaFoldDB" id="A0A4U9VX89"/>
<protein>
    <submittedName>
        <fullName evidence="1">Uncharacterized protein</fullName>
    </submittedName>
</protein>
<reference evidence="1" key="1">
    <citation type="submission" date="2019-05" db="EMBL/GenBank/DDBJ databases">
        <authorList>
            <consortium name="Pathogen Informatics"/>
        </authorList>
    </citation>
    <scope>NUCLEOTIDE SEQUENCE [LARGE SCALE GENOMIC DNA]</scope>
    <source>
        <strain evidence="1">NCTC12965</strain>
    </source>
</reference>
<sequence>MVRTSGYLKKLADFNNVVITARDGVPILLSQGRRTA</sequence>